<gene>
    <name evidence="1" type="ORF">CLUMA_CG021155</name>
</gene>
<dbReference type="AlphaFoldDB" id="A0A1J1J6Z7"/>
<dbReference type="Proteomes" id="UP000183832">
    <property type="component" value="Unassembled WGS sequence"/>
</dbReference>
<evidence type="ECO:0000313" key="2">
    <source>
        <dbReference type="Proteomes" id="UP000183832"/>
    </source>
</evidence>
<proteinExistence type="predicted"/>
<keyword evidence="2" id="KW-1185">Reference proteome</keyword>
<dbReference type="EMBL" id="CVRI01000074">
    <property type="protein sequence ID" value="CRL08197.1"/>
    <property type="molecule type" value="Genomic_DNA"/>
</dbReference>
<organism evidence="1 2">
    <name type="scientific">Clunio marinus</name>
    <dbReference type="NCBI Taxonomy" id="568069"/>
    <lineage>
        <taxon>Eukaryota</taxon>
        <taxon>Metazoa</taxon>
        <taxon>Ecdysozoa</taxon>
        <taxon>Arthropoda</taxon>
        <taxon>Hexapoda</taxon>
        <taxon>Insecta</taxon>
        <taxon>Pterygota</taxon>
        <taxon>Neoptera</taxon>
        <taxon>Endopterygota</taxon>
        <taxon>Diptera</taxon>
        <taxon>Nematocera</taxon>
        <taxon>Chironomoidea</taxon>
        <taxon>Chironomidae</taxon>
        <taxon>Clunio</taxon>
    </lineage>
</organism>
<evidence type="ECO:0000313" key="1">
    <source>
        <dbReference type="EMBL" id="CRL08197.1"/>
    </source>
</evidence>
<protein>
    <submittedName>
        <fullName evidence="1">CLUMA_CG021155, isoform A</fullName>
    </submittedName>
</protein>
<name>A0A1J1J6Z7_9DIPT</name>
<sequence>MRKCHFTKLTCWKPNLLGNEKEECEMLANSWLKIRSNISCIQNTNNEKEKRNLNKQLKYYFENLQPQQHYHIKNLSKKVYAVKFETTRHGYE</sequence>
<accession>A0A1J1J6Z7</accession>
<reference evidence="1" key="1">
    <citation type="submission" date="2015-04" db="EMBL/GenBank/DDBJ databases">
        <authorList>
            <person name="Syromyatnikov M.Y."/>
            <person name="Popov V.N."/>
        </authorList>
    </citation>
    <scope>NUCLEOTIDE SEQUENCE [LARGE SCALE GENOMIC DNA]</scope>
</reference>